<keyword evidence="2" id="KW-0732">Signal</keyword>
<dbReference type="Pfam" id="PF14016">
    <property type="entry name" value="DUF4232"/>
    <property type="match status" value="1"/>
</dbReference>
<feature type="compositionally biased region" description="Low complexity" evidence="1">
    <location>
        <begin position="71"/>
        <end position="82"/>
    </location>
</feature>
<reference evidence="4 5" key="1">
    <citation type="submission" date="2022-10" db="EMBL/GenBank/DDBJ databases">
        <title>The complete genomes of actinobacterial strains from the NBC collection.</title>
        <authorList>
            <person name="Joergensen T.S."/>
            <person name="Alvarez Arevalo M."/>
            <person name="Sterndorff E.B."/>
            <person name="Faurdal D."/>
            <person name="Vuksanovic O."/>
            <person name="Mourched A.-S."/>
            <person name="Charusanti P."/>
            <person name="Shaw S."/>
            <person name="Blin K."/>
            <person name="Weber T."/>
        </authorList>
    </citation>
    <scope>NUCLEOTIDE SEQUENCE [LARGE SCALE GENOMIC DNA]</scope>
    <source>
        <strain evidence="4 5">NBC_01247</strain>
    </source>
</reference>
<feature type="signal peptide" evidence="2">
    <location>
        <begin position="1"/>
        <end position="35"/>
    </location>
</feature>
<feature type="chain" id="PRO_5047353341" evidence="2">
    <location>
        <begin position="36"/>
        <end position="233"/>
    </location>
</feature>
<dbReference type="RefSeq" id="WP_329493256.1">
    <property type="nucleotide sequence ID" value="NZ_CP108460.1"/>
</dbReference>
<dbReference type="Proteomes" id="UP001432014">
    <property type="component" value="Chromosome"/>
</dbReference>
<feature type="region of interest" description="Disordered" evidence="1">
    <location>
        <begin position="51"/>
        <end position="82"/>
    </location>
</feature>
<feature type="compositionally biased region" description="Low complexity" evidence="1">
    <location>
        <begin position="51"/>
        <end position="63"/>
    </location>
</feature>
<evidence type="ECO:0000256" key="1">
    <source>
        <dbReference type="SAM" id="MobiDB-lite"/>
    </source>
</evidence>
<evidence type="ECO:0000259" key="3">
    <source>
        <dbReference type="Pfam" id="PF14016"/>
    </source>
</evidence>
<organism evidence="4 5">
    <name type="scientific">Kitasatospora herbaricolor</name>
    <dbReference type="NCBI Taxonomy" id="68217"/>
    <lineage>
        <taxon>Bacteria</taxon>
        <taxon>Bacillati</taxon>
        <taxon>Actinomycetota</taxon>
        <taxon>Actinomycetes</taxon>
        <taxon>Kitasatosporales</taxon>
        <taxon>Streptomycetaceae</taxon>
        <taxon>Kitasatospora</taxon>
    </lineage>
</organism>
<dbReference type="InterPro" id="IPR025326">
    <property type="entry name" value="DUF4232"/>
</dbReference>
<sequence>MERRANRPGTRTTAATLAAVAAAAALLTGCGPTEAGGAAGPSAAVPVPPVGTSAAPSAAPAGSGSPGGGATATAAKPSASTAPGVLPACADADLKASPARDVEPSPVGSYVVTVEFTNVGGHACGVKGFPTLAGAGQGSPDKSLPLQVQQVGPAVAVQLLPGAKMFTTLGLKPVLGEADGYCPSGATPFAPPSLVVGVPEAGKYQVGREGGGLFATCDKKITATAFLPSVGKK</sequence>
<dbReference type="PROSITE" id="PS51257">
    <property type="entry name" value="PROKAR_LIPOPROTEIN"/>
    <property type="match status" value="1"/>
</dbReference>
<proteinExistence type="predicted"/>
<gene>
    <name evidence="4" type="ORF">OG469_37215</name>
</gene>
<feature type="domain" description="DUF4232" evidence="3">
    <location>
        <begin position="89"/>
        <end position="226"/>
    </location>
</feature>
<keyword evidence="5" id="KW-1185">Reference proteome</keyword>
<name>A0ABZ1WIP1_9ACTN</name>
<dbReference type="EMBL" id="CP108482">
    <property type="protein sequence ID" value="WUS60639.1"/>
    <property type="molecule type" value="Genomic_DNA"/>
</dbReference>
<evidence type="ECO:0000313" key="5">
    <source>
        <dbReference type="Proteomes" id="UP001432014"/>
    </source>
</evidence>
<evidence type="ECO:0000256" key="2">
    <source>
        <dbReference type="SAM" id="SignalP"/>
    </source>
</evidence>
<evidence type="ECO:0000313" key="4">
    <source>
        <dbReference type="EMBL" id="WUS60639.1"/>
    </source>
</evidence>
<protein>
    <submittedName>
        <fullName evidence="4">DUF4232 domain-containing protein</fullName>
    </submittedName>
</protein>
<accession>A0ABZ1WIP1</accession>